<accession>A0A0C1G7R3</accession>
<dbReference type="Pfam" id="PF03734">
    <property type="entry name" value="YkuD"/>
    <property type="match status" value="1"/>
</dbReference>
<proteinExistence type="inferred from homology"/>
<dbReference type="GO" id="GO:0071555">
    <property type="term" value="P:cell wall organization"/>
    <property type="evidence" value="ECO:0007669"/>
    <property type="project" value="UniProtKB-UniRule"/>
</dbReference>
<comment type="similarity">
    <text evidence="2">Belongs to the YkuD family.</text>
</comment>
<keyword evidence="4 7" id="KW-0133">Cell shape</keyword>
<feature type="active site" description="Proton donor/acceptor" evidence="7">
    <location>
        <position position="428"/>
    </location>
</feature>
<dbReference type="CDD" id="cd16913">
    <property type="entry name" value="YkuD_like"/>
    <property type="match status" value="1"/>
</dbReference>
<dbReference type="SUPFAM" id="SSF141523">
    <property type="entry name" value="L,D-transpeptidase catalytic domain-like"/>
    <property type="match status" value="1"/>
</dbReference>
<evidence type="ECO:0000256" key="1">
    <source>
        <dbReference type="ARBA" id="ARBA00004752"/>
    </source>
</evidence>
<keyword evidence="5 7" id="KW-0573">Peptidoglycan synthesis</keyword>
<dbReference type="InterPro" id="IPR036365">
    <property type="entry name" value="PGBD-like_sf"/>
</dbReference>
<gene>
    <name evidence="9" type="ORF">OC25_03370</name>
</gene>
<dbReference type="PROSITE" id="PS52029">
    <property type="entry name" value="LD_TPASE"/>
    <property type="match status" value="1"/>
</dbReference>
<dbReference type="AlphaFoldDB" id="A0A0C1G7R3"/>
<dbReference type="GO" id="GO:0008360">
    <property type="term" value="P:regulation of cell shape"/>
    <property type="evidence" value="ECO:0007669"/>
    <property type="project" value="UniProtKB-UniRule"/>
</dbReference>
<sequence length="523" mass="60037">MIKYIVLGLSLLTAVACTGNGKKKERQTVNTAKVAEPLVDTSLLVLDTLMIDSFLVNKPAFKEFKEDFRTFYAARNFRYAWFDTKGIIEGAQHLAGQIRARENDGVIKKQAYADEFFTLIDQQKAKPLKPLLALELMLTAQYFSYSKNRLGGSELTKAKDLGWYLQAKKLSYAQLLAKQLKSPSSEIEQEAVIPQYIALRKMLNHYQELEKKEKDVWVDNDTLFKKISVGDTLVALAKLRERLLQLGDLKIKAPDSVYDQPLADAIVRFKKRHGIRADFSISQGFLKEINVPLHSRIQQMMINLERMRWIPLGDHGAKFILVNIPAYQLYYYENNKLSWGCKVVVGKAMNQTVIFEGNLQYIVFSPYWYVPESIIKKEILPAMKNNPAYLDRHRMEWNDGKVRQKPGADNSLGLVKFIFPNVNDIYLHDTPSKPLFKEDVRAFSHGCIRVEKPKELAALLLPKWTSKNIDAAMKGGKEQWIPLKSKVPVYIGYFTAYVDSAGELNFRDDVYQRDGRLLEMLMQ</sequence>
<dbReference type="PROSITE" id="PS51257">
    <property type="entry name" value="PROKAR_LIPOPROTEIN"/>
    <property type="match status" value="1"/>
</dbReference>
<dbReference type="RefSeq" id="WP_039471782.1">
    <property type="nucleotide sequence ID" value="NZ_JSYN01000003.1"/>
</dbReference>
<evidence type="ECO:0000259" key="8">
    <source>
        <dbReference type="PROSITE" id="PS52029"/>
    </source>
</evidence>
<dbReference type="UniPathway" id="UPA00219"/>
<evidence type="ECO:0000256" key="3">
    <source>
        <dbReference type="ARBA" id="ARBA00022679"/>
    </source>
</evidence>
<dbReference type="InterPro" id="IPR005490">
    <property type="entry name" value="LD_TPept_cat_dom"/>
</dbReference>
<dbReference type="EMBL" id="JSYN01000003">
    <property type="protein sequence ID" value="KIA96144.1"/>
    <property type="molecule type" value="Genomic_DNA"/>
</dbReference>
<keyword evidence="6 7" id="KW-0961">Cell wall biogenesis/degradation</keyword>
<name>A0A0C1G7R3_9SPHI</name>
<keyword evidence="10" id="KW-1185">Reference proteome</keyword>
<evidence type="ECO:0000256" key="2">
    <source>
        <dbReference type="ARBA" id="ARBA00005992"/>
    </source>
</evidence>
<organism evidence="9 10">
    <name type="scientific">Pedobacter kyungheensis</name>
    <dbReference type="NCBI Taxonomy" id="1069985"/>
    <lineage>
        <taxon>Bacteria</taxon>
        <taxon>Pseudomonadati</taxon>
        <taxon>Bacteroidota</taxon>
        <taxon>Sphingobacteriia</taxon>
        <taxon>Sphingobacteriales</taxon>
        <taxon>Sphingobacteriaceae</taxon>
        <taxon>Pedobacter</taxon>
    </lineage>
</organism>
<dbReference type="Proteomes" id="UP000031246">
    <property type="component" value="Unassembled WGS sequence"/>
</dbReference>
<reference evidence="9 10" key="1">
    <citation type="submission" date="2014-10" db="EMBL/GenBank/DDBJ databases">
        <title>Pedobacter Kyungheensis.</title>
        <authorList>
            <person name="Anderson B.M."/>
            <person name="Newman J.D."/>
        </authorList>
    </citation>
    <scope>NUCLEOTIDE SEQUENCE [LARGE SCALE GENOMIC DNA]</scope>
    <source>
        <strain evidence="9 10">KACC 16221</strain>
    </source>
</reference>
<evidence type="ECO:0000256" key="5">
    <source>
        <dbReference type="ARBA" id="ARBA00022984"/>
    </source>
</evidence>
<dbReference type="InterPro" id="IPR045380">
    <property type="entry name" value="LD_TPept_scaffold_dom"/>
</dbReference>
<dbReference type="PANTHER" id="PTHR41533">
    <property type="entry name" value="L,D-TRANSPEPTIDASE HI_1667-RELATED"/>
    <property type="match status" value="1"/>
</dbReference>
<dbReference type="InterPro" id="IPR052905">
    <property type="entry name" value="LD-transpeptidase_YkuD-like"/>
</dbReference>
<evidence type="ECO:0000256" key="4">
    <source>
        <dbReference type="ARBA" id="ARBA00022960"/>
    </source>
</evidence>
<dbReference type="Pfam" id="PF20142">
    <property type="entry name" value="Scaffold"/>
    <property type="match status" value="1"/>
</dbReference>
<dbReference type="Gene3D" id="2.40.440.10">
    <property type="entry name" value="L,D-transpeptidase catalytic domain-like"/>
    <property type="match status" value="1"/>
</dbReference>
<dbReference type="InterPro" id="IPR038063">
    <property type="entry name" value="Transpep_catalytic_dom"/>
</dbReference>
<evidence type="ECO:0000313" key="9">
    <source>
        <dbReference type="EMBL" id="KIA96144.1"/>
    </source>
</evidence>
<evidence type="ECO:0000313" key="10">
    <source>
        <dbReference type="Proteomes" id="UP000031246"/>
    </source>
</evidence>
<feature type="active site" description="Nucleophile" evidence="7">
    <location>
        <position position="447"/>
    </location>
</feature>
<comment type="caution">
    <text evidence="9">The sequence shown here is derived from an EMBL/GenBank/DDBJ whole genome shotgun (WGS) entry which is preliminary data.</text>
</comment>
<protein>
    <recommendedName>
        <fullName evidence="8">L,D-TPase catalytic domain-containing protein</fullName>
    </recommendedName>
</protein>
<dbReference type="SUPFAM" id="SSF47090">
    <property type="entry name" value="PGBD-like"/>
    <property type="match status" value="1"/>
</dbReference>
<dbReference type="GO" id="GO:0009252">
    <property type="term" value="P:peptidoglycan biosynthetic process"/>
    <property type="evidence" value="ECO:0007669"/>
    <property type="project" value="UniProtKB-UniPathway"/>
</dbReference>
<evidence type="ECO:0000256" key="7">
    <source>
        <dbReference type="PROSITE-ProRule" id="PRU01373"/>
    </source>
</evidence>
<comment type="pathway">
    <text evidence="1 7">Cell wall biogenesis; peptidoglycan biosynthesis.</text>
</comment>
<dbReference type="GO" id="GO:0016740">
    <property type="term" value="F:transferase activity"/>
    <property type="evidence" value="ECO:0007669"/>
    <property type="project" value="UniProtKB-KW"/>
</dbReference>
<keyword evidence="3" id="KW-0808">Transferase</keyword>
<dbReference type="GO" id="GO:0004180">
    <property type="term" value="F:carboxypeptidase activity"/>
    <property type="evidence" value="ECO:0007669"/>
    <property type="project" value="UniProtKB-ARBA"/>
</dbReference>
<dbReference type="PANTHER" id="PTHR41533:SF2">
    <property type="entry name" value="BLR7131 PROTEIN"/>
    <property type="match status" value="1"/>
</dbReference>
<evidence type="ECO:0000256" key="6">
    <source>
        <dbReference type="ARBA" id="ARBA00023316"/>
    </source>
</evidence>
<feature type="domain" description="L,D-TPase catalytic" evidence="8">
    <location>
        <begin position="318"/>
        <end position="472"/>
    </location>
</feature>